<keyword evidence="4" id="KW-0804">Transcription</keyword>
<dbReference type="GO" id="GO:0009893">
    <property type="term" value="P:positive regulation of metabolic process"/>
    <property type="evidence" value="ECO:0007669"/>
    <property type="project" value="UniProtKB-ARBA"/>
</dbReference>
<evidence type="ECO:0000313" key="8">
    <source>
        <dbReference type="EMBL" id="KAB8070665.1"/>
    </source>
</evidence>
<feature type="compositionally biased region" description="Polar residues" evidence="6">
    <location>
        <begin position="316"/>
        <end position="325"/>
    </location>
</feature>
<keyword evidence="5" id="KW-0539">Nucleus</keyword>
<gene>
    <name evidence="8" type="ORF">BDV29DRAFT_193904</name>
</gene>
<dbReference type="PANTHER" id="PTHR31001:SF45">
    <property type="entry name" value="ZN(II)2CYS6 TRANSCRIPTION FACTOR (EUROFUNG)"/>
    <property type="match status" value="1"/>
</dbReference>
<feature type="domain" description="Zn(2)-C6 fungal-type" evidence="7">
    <location>
        <begin position="1"/>
        <end position="26"/>
    </location>
</feature>
<evidence type="ECO:0000256" key="2">
    <source>
        <dbReference type="ARBA" id="ARBA00023015"/>
    </source>
</evidence>
<evidence type="ECO:0000313" key="9">
    <source>
        <dbReference type="Proteomes" id="UP000326565"/>
    </source>
</evidence>
<comment type="subcellular location">
    <subcellularLocation>
        <location evidence="1">Nucleus</location>
    </subcellularLocation>
</comment>
<dbReference type="SUPFAM" id="SSF57701">
    <property type="entry name" value="Zn2/Cys6 DNA-binding domain"/>
    <property type="match status" value="1"/>
</dbReference>
<name>A0A5N5WSD7_9EURO</name>
<protein>
    <recommendedName>
        <fullName evidence="7">Zn(2)-C6 fungal-type domain-containing protein</fullName>
    </recommendedName>
</protein>
<dbReference type="CDD" id="cd12148">
    <property type="entry name" value="fungal_TF_MHR"/>
    <property type="match status" value="1"/>
</dbReference>
<dbReference type="GO" id="GO:0008270">
    <property type="term" value="F:zinc ion binding"/>
    <property type="evidence" value="ECO:0007669"/>
    <property type="project" value="InterPro"/>
</dbReference>
<dbReference type="GO" id="GO:0003677">
    <property type="term" value="F:DNA binding"/>
    <property type="evidence" value="ECO:0007669"/>
    <property type="project" value="UniProtKB-KW"/>
</dbReference>
<dbReference type="EMBL" id="ML732295">
    <property type="protein sequence ID" value="KAB8070665.1"/>
    <property type="molecule type" value="Genomic_DNA"/>
</dbReference>
<sequence>MCHRRKVKCDRKFPCATCVAAGTECVPAAIVPRQHHISFMPLHPLPKVHSMRMEPKEKTAVKPEAVNDRVDDAVAQNSWDHADQSEDNHHGNGNFPFGLPQTNAQIFKLCLAEDECHNLFRTNEKDLHAGYQFAFGPQTDVQSLSSLIAVAIRIAQRMDQHNESTYIHRRLWWPLIIFGHRICSMIDYKITMLTPTWDCRAPLSINHSEIRLEMETLPASHEKPTKELFAVVRSELTDHLRTVPFTSTSSIYLLNTISRPKNIRHSPILDGSELMVLERTAEDKYLAFCDPSNPVHFMKIRTTRGHLARAHLLEYNSRQSSSSPRPTDPLRELPSPMHGACSNTIRNDNYEARAMHRKLDEQSILVVFARVVFQALGGGKASLRQQHMSLQPPKIKWRTAQWPCGISLEESPTLPAVAISGHGTGDQCYADPGLGGYSEIAGEAIMDFDLDPFWATMDWRLLHTQSW</sequence>
<dbReference type="CDD" id="cd00067">
    <property type="entry name" value="GAL4"/>
    <property type="match status" value="1"/>
</dbReference>
<dbReference type="GO" id="GO:0000981">
    <property type="term" value="F:DNA-binding transcription factor activity, RNA polymerase II-specific"/>
    <property type="evidence" value="ECO:0007669"/>
    <property type="project" value="InterPro"/>
</dbReference>
<dbReference type="Proteomes" id="UP000326565">
    <property type="component" value="Unassembled WGS sequence"/>
</dbReference>
<organism evidence="8 9">
    <name type="scientific">Aspergillus leporis</name>
    <dbReference type="NCBI Taxonomy" id="41062"/>
    <lineage>
        <taxon>Eukaryota</taxon>
        <taxon>Fungi</taxon>
        <taxon>Dikarya</taxon>
        <taxon>Ascomycota</taxon>
        <taxon>Pezizomycotina</taxon>
        <taxon>Eurotiomycetes</taxon>
        <taxon>Eurotiomycetidae</taxon>
        <taxon>Eurotiales</taxon>
        <taxon>Aspergillaceae</taxon>
        <taxon>Aspergillus</taxon>
        <taxon>Aspergillus subgen. Circumdati</taxon>
    </lineage>
</organism>
<evidence type="ECO:0000256" key="4">
    <source>
        <dbReference type="ARBA" id="ARBA00023163"/>
    </source>
</evidence>
<evidence type="ECO:0000259" key="7">
    <source>
        <dbReference type="PROSITE" id="PS50048"/>
    </source>
</evidence>
<proteinExistence type="predicted"/>
<dbReference type="InterPro" id="IPR001138">
    <property type="entry name" value="Zn2Cys6_DnaBD"/>
</dbReference>
<reference evidence="8 9" key="1">
    <citation type="submission" date="2019-04" db="EMBL/GenBank/DDBJ databases">
        <title>Friends and foes A comparative genomics study of 23 Aspergillus species from section Flavi.</title>
        <authorList>
            <consortium name="DOE Joint Genome Institute"/>
            <person name="Kjaerbolling I."/>
            <person name="Vesth T."/>
            <person name="Frisvad J.C."/>
            <person name="Nybo J.L."/>
            <person name="Theobald S."/>
            <person name="Kildgaard S."/>
            <person name="Isbrandt T."/>
            <person name="Kuo A."/>
            <person name="Sato A."/>
            <person name="Lyhne E.K."/>
            <person name="Kogle M.E."/>
            <person name="Wiebenga A."/>
            <person name="Kun R.S."/>
            <person name="Lubbers R.J."/>
            <person name="Makela M.R."/>
            <person name="Barry K."/>
            <person name="Chovatia M."/>
            <person name="Clum A."/>
            <person name="Daum C."/>
            <person name="Haridas S."/>
            <person name="He G."/>
            <person name="LaButti K."/>
            <person name="Lipzen A."/>
            <person name="Mondo S."/>
            <person name="Riley R."/>
            <person name="Salamov A."/>
            <person name="Simmons B.A."/>
            <person name="Magnuson J.K."/>
            <person name="Henrissat B."/>
            <person name="Mortensen U.H."/>
            <person name="Larsen T.O."/>
            <person name="Devries R.P."/>
            <person name="Grigoriev I.V."/>
            <person name="Machida M."/>
            <person name="Baker S.E."/>
            <person name="Andersen M.R."/>
        </authorList>
    </citation>
    <scope>NUCLEOTIDE SEQUENCE [LARGE SCALE GENOMIC DNA]</scope>
    <source>
        <strain evidence="8 9">CBS 151.66</strain>
    </source>
</reference>
<accession>A0A5N5WSD7</accession>
<dbReference type="PANTHER" id="PTHR31001">
    <property type="entry name" value="UNCHARACTERIZED TRANSCRIPTIONAL REGULATORY PROTEIN"/>
    <property type="match status" value="1"/>
</dbReference>
<keyword evidence="2" id="KW-0805">Transcription regulation</keyword>
<keyword evidence="9" id="KW-1185">Reference proteome</keyword>
<dbReference type="Pfam" id="PF00172">
    <property type="entry name" value="Zn_clus"/>
    <property type="match status" value="1"/>
</dbReference>
<dbReference type="PROSITE" id="PS50048">
    <property type="entry name" value="ZN2_CY6_FUNGAL_2"/>
    <property type="match status" value="1"/>
</dbReference>
<evidence type="ECO:0000256" key="1">
    <source>
        <dbReference type="ARBA" id="ARBA00004123"/>
    </source>
</evidence>
<dbReference type="OrthoDB" id="2269373at2759"/>
<dbReference type="InterPro" id="IPR036864">
    <property type="entry name" value="Zn2-C6_fun-type_DNA-bd_sf"/>
</dbReference>
<evidence type="ECO:0000256" key="3">
    <source>
        <dbReference type="ARBA" id="ARBA00023125"/>
    </source>
</evidence>
<feature type="region of interest" description="Disordered" evidence="6">
    <location>
        <begin position="314"/>
        <end position="339"/>
    </location>
</feature>
<dbReference type="Gene3D" id="4.10.240.10">
    <property type="entry name" value="Zn(2)-C6 fungal-type DNA-binding domain"/>
    <property type="match status" value="1"/>
</dbReference>
<dbReference type="AlphaFoldDB" id="A0A5N5WSD7"/>
<evidence type="ECO:0000256" key="5">
    <source>
        <dbReference type="ARBA" id="ARBA00023242"/>
    </source>
</evidence>
<evidence type="ECO:0000256" key="6">
    <source>
        <dbReference type="SAM" id="MobiDB-lite"/>
    </source>
</evidence>
<dbReference type="GO" id="GO:0005634">
    <property type="term" value="C:nucleus"/>
    <property type="evidence" value="ECO:0007669"/>
    <property type="project" value="UniProtKB-SubCell"/>
</dbReference>
<dbReference type="InterPro" id="IPR050613">
    <property type="entry name" value="Sec_Metabolite_Reg"/>
</dbReference>
<keyword evidence="3" id="KW-0238">DNA-binding</keyword>